<dbReference type="Gene3D" id="1.10.287.370">
    <property type="match status" value="1"/>
</dbReference>
<sequence length="586" mass="65795">MEDFLCQLGFSFSDLAWGILETPIPSTYRKSHILDMTRLRDEADPRISSLVSLSLCSPSTMKERSRSPLTPITMMFILSRAKHTWVEPSETESVVTNCQEKIQHWEKVDNDYSALQERLRTLPDKLSYDIMVPFGPLAFMPGKLVHTNEVTVLLGDNWFAKCSAKQAVGLVEHRKEHVRKTIDDFKKVLKNFESRVEFTEDLQKMSDAAGDFVDIREEIKSDFEFKGKQRIAHKPHSKPKTSDIFEAEFENGIKPQGTFDDDELWARLEELERQEELLGELKSKPDTVIANGEDTVSSEEEKEDEDTGVNVVSPVTDSSAPSSCKRHGGNAGLPNGQTSSLNYSVNGSNSYHSNKEDEEEEEEEDEDDDEEDDDDESDHAVSADNSIPTIYFSHTVEPKRVRINTGKNTTLKFSEKKEEAKRKRKSGAASHSAHELPAIRSPADIYRVFVDVVNGEYIPRKSILKSRSRENSVCSDTSESSAADVDIDRRAPLRSPSSEETEAGSSTLEELQENHPKKPLPSGVSEAFSGTVIEKEFLSPSLAPHSAIAHHALPTIPERKEVLSEASEEPAKRVSKFRAARLQQRN</sequence>
<evidence type="ECO:0007829" key="7">
    <source>
        <dbReference type="PeptideAtlas" id="A0ABK0M3M5"/>
    </source>
</evidence>
<dbReference type="PANTHER" id="PTHR15111:SF0">
    <property type="entry name" value="UNCONVENTIONAL PREFOLDIN RPB5 INTERACTOR 1"/>
    <property type="match status" value="1"/>
</dbReference>
<reference evidence="5" key="1">
    <citation type="submission" date="2024-01" db="EMBL/GenBank/DDBJ databases">
        <title>GRCr8: a new rat reference genome assembly contstructed from accurate long reads and long range scaffolding.</title>
        <authorList>
            <person name="Doris P.A."/>
            <person name="Kalbfleisch T."/>
            <person name="Li K."/>
            <person name="Howe K."/>
            <person name="Wood J."/>
        </authorList>
    </citation>
    <scope>NUCLEOTIDE SEQUENCE [LARGE SCALE GENOMIC DNA]</scope>
    <source>
        <strain evidence="5">Brown Norway</strain>
    </source>
</reference>
<comment type="subcellular location">
    <subcellularLocation>
        <location evidence="1">Nucleus</location>
    </subcellularLocation>
</comment>
<dbReference type="RGD" id="1310358">
    <property type="gene designation" value="Uri1"/>
</dbReference>
<feature type="compositionally biased region" description="Polar residues" evidence="4">
    <location>
        <begin position="313"/>
        <end position="322"/>
    </location>
</feature>
<evidence type="ECO:0000313" key="5">
    <source>
        <dbReference type="Ensembl" id="ENSRNOP00000109841.1"/>
    </source>
</evidence>
<feature type="compositionally biased region" description="Polar residues" evidence="4">
    <location>
        <begin position="335"/>
        <end position="352"/>
    </location>
</feature>
<proteinExistence type="evidence at protein level"/>
<organism evidence="5 6">
    <name type="scientific">Rattus norvegicus</name>
    <name type="common">Rat</name>
    <dbReference type="NCBI Taxonomy" id="10116"/>
    <lineage>
        <taxon>Eukaryota</taxon>
        <taxon>Metazoa</taxon>
        <taxon>Chordata</taxon>
        <taxon>Craniata</taxon>
        <taxon>Vertebrata</taxon>
        <taxon>Euteleostomi</taxon>
        <taxon>Mammalia</taxon>
        <taxon>Eutheria</taxon>
        <taxon>Euarchontoglires</taxon>
        <taxon>Glires</taxon>
        <taxon>Rodentia</taxon>
        <taxon>Myomorpha</taxon>
        <taxon>Muroidea</taxon>
        <taxon>Muridae</taxon>
        <taxon>Murinae</taxon>
        <taxon>Rattus</taxon>
    </lineage>
</organism>
<feature type="region of interest" description="Disordered" evidence="4">
    <location>
        <begin position="465"/>
        <end position="526"/>
    </location>
</feature>
<reference evidence="5" key="2">
    <citation type="submission" date="2025-08" db="UniProtKB">
        <authorList>
            <consortium name="Ensembl"/>
        </authorList>
    </citation>
    <scope>IDENTIFICATION</scope>
    <source>
        <strain evidence="5">Brown Norway</strain>
    </source>
</reference>
<evidence type="ECO:0000313" key="6">
    <source>
        <dbReference type="Proteomes" id="UP000002494"/>
    </source>
</evidence>
<evidence type="ECO:0000256" key="4">
    <source>
        <dbReference type="SAM" id="MobiDB-lite"/>
    </source>
</evidence>
<reference evidence="5" key="3">
    <citation type="submission" date="2025-09" db="UniProtKB">
        <authorList>
            <consortium name="Ensembl"/>
        </authorList>
    </citation>
    <scope>IDENTIFICATION</scope>
    <source>
        <strain evidence="5">Brown Norway</strain>
    </source>
</reference>
<dbReference type="CDD" id="cd23159">
    <property type="entry name" value="Prefoldin_URI1"/>
    <property type="match status" value="1"/>
</dbReference>
<evidence type="ECO:0000256" key="3">
    <source>
        <dbReference type="ARBA" id="ARBA00038295"/>
    </source>
</evidence>
<feature type="compositionally biased region" description="Polar residues" evidence="4">
    <location>
        <begin position="495"/>
        <end position="509"/>
    </location>
</feature>
<keyword evidence="6" id="KW-1185">Reference proteome</keyword>
<keyword evidence="2" id="KW-0539">Nucleus</keyword>
<dbReference type="SUPFAM" id="SSF46579">
    <property type="entry name" value="Prefoldin"/>
    <property type="match status" value="1"/>
</dbReference>
<feature type="compositionally biased region" description="Acidic residues" evidence="4">
    <location>
        <begin position="296"/>
        <end position="307"/>
    </location>
</feature>
<dbReference type="PANTHER" id="PTHR15111">
    <property type="entry name" value="RNA POLYMERASE II SUBUNIT 5-MEDIATING PROTEIN NNX3"/>
    <property type="match status" value="1"/>
</dbReference>
<protein>
    <submittedName>
        <fullName evidence="5">URI1, prefoldin-like chaperone</fullName>
    </submittedName>
</protein>
<dbReference type="Ensembl" id="ENSRNOT00000158170.1">
    <property type="protein sequence ID" value="ENSRNOP00000109841.1"/>
    <property type="gene ID" value="ENSRNOG00000014463.7"/>
</dbReference>
<feature type="compositionally biased region" description="Polar residues" evidence="4">
    <location>
        <begin position="471"/>
        <end position="481"/>
    </location>
</feature>
<dbReference type="Pfam" id="PF02996">
    <property type="entry name" value="Prefoldin"/>
    <property type="match status" value="1"/>
</dbReference>
<dbReference type="InterPro" id="IPR052255">
    <property type="entry name" value="RNA_pol_II_subunit5-mediator"/>
</dbReference>
<gene>
    <name evidence="5" type="primary">Uri1</name>
</gene>
<dbReference type="InterPro" id="IPR009053">
    <property type="entry name" value="Prefoldin"/>
</dbReference>
<dbReference type="Proteomes" id="UP000002494">
    <property type="component" value="Chromosome 1"/>
</dbReference>
<keyword evidence="7" id="KW-1267">Proteomics identification</keyword>
<comment type="similarity">
    <text evidence="3">Belongs to the RNA polymerase II subunit 5-mediating protein family.</text>
</comment>
<accession>A0ABK0M3M5</accession>
<dbReference type="InterPro" id="IPR004127">
    <property type="entry name" value="Prefoldin_subunit_alpha"/>
</dbReference>
<feature type="compositionally biased region" description="Acidic residues" evidence="4">
    <location>
        <begin position="356"/>
        <end position="377"/>
    </location>
</feature>
<feature type="region of interest" description="Disordered" evidence="4">
    <location>
        <begin position="278"/>
        <end position="440"/>
    </location>
</feature>
<dbReference type="GeneTree" id="ENSGT00390000002362"/>
<name>A0ABK0M3M5_RAT</name>
<evidence type="ECO:0000256" key="1">
    <source>
        <dbReference type="ARBA" id="ARBA00004123"/>
    </source>
</evidence>
<feature type="region of interest" description="Disordered" evidence="4">
    <location>
        <begin position="559"/>
        <end position="586"/>
    </location>
</feature>
<evidence type="ECO:0000256" key="2">
    <source>
        <dbReference type="ARBA" id="ARBA00023242"/>
    </source>
</evidence>